<proteinExistence type="predicted"/>
<sequence length="93" mass="9955">MRIDAVFVIKRRGVVVTGRVDAGEVRVGDTLWVADRAFRVDGIEAFRKSLESASAGDTIGLLFRTAEKADFVQGSVLRDSPSGGTEAPATFVL</sequence>
<dbReference type="InterPro" id="IPR050055">
    <property type="entry name" value="EF-Tu_GTPase"/>
</dbReference>
<keyword evidence="3" id="KW-1185">Reference proteome</keyword>
<name>A0A100WC01_MYCCR</name>
<dbReference type="PANTHER" id="PTHR43721:SF22">
    <property type="entry name" value="ELONGATION FACTOR TU, MITOCHONDRIAL"/>
    <property type="match status" value="1"/>
</dbReference>
<dbReference type="Gene3D" id="2.40.30.10">
    <property type="entry name" value="Translation factors"/>
    <property type="match status" value="1"/>
</dbReference>
<dbReference type="AlphaFoldDB" id="A0A100WC01"/>
<feature type="domain" description="Translation elongation factor EFTu-like" evidence="1">
    <location>
        <begin position="13"/>
        <end position="77"/>
    </location>
</feature>
<comment type="caution">
    <text evidence="2">The sequence shown here is derived from an EMBL/GenBank/DDBJ whole genome shotgun (WGS) entry which is preliminary data.</text>
</comment>
<dbReference type="OrthoDB" id="3829909at2"/>
<keyword evidence="2" id="KW-0648">Protein biosynthesis</keyword>
<evidence type="ECO:0000313" key="2">
    <source>
        <dbReference type="EMBL" id="GAS95236.1"/>
    </source>
</evidence>
<reference evidence="3" key="1">
    <citation type="journal article" date="2016" name="Genome Announc.">
        <title>Draft Genome Sequences of Five Rapidly Growing Mycobacterium Species, M. thermoresistibile, M. fortuitum subsp. acetamidolyticum, M. canariasense, M. brisbanense, and M. novocastrense.</title>
        <authorList>
            <person name="Katahira K."/>
            <person name="Ogura Y."/>
            <person name="Gotoh Y."/>
            <person name="Hayashi T."/>
        </authorList>
    </citation>
    <scope>NUCLEOTIDE SEQUENCE [LARGE SCALE GENOMIC DNA]</scope>
    <source>
        <strain evidence="3">JCM15298</strain>
    </source>
</reference>
<dbReference type="GO" id="GO:0003746">
    <property type="term" value="F:translation elongation factor activity"/>
    <property type="evidence" value="ECO:0007669"/>
    <property type="project" value="UniProtKB-KW"/>
</dbReference>
<dbReference type="Pfam" id="PF03144">
    <property type="entry name" value="GTP_EFTU_D2"/>
    <property type="match status" value="1"/>
</dbReference>
<reference evidence="3" key="2">
    <citation type="submission" date="2016-02" db="EMBL/GenBank/DDBJ databases">
        <title>Draft genome sequence of five rapidly growing Mycobacterium species.</title>
        <authorList>
            <person name="Katahira K."/>
            <person name="Gotou Y."/>
            <person name="Iida K."/>
            <person name="Ogura Y."/>
            <person name="Hayashi T."/>
        </authorList>
    </citation>
    <scope>NUCLEOTIDE SEQUENCE [LARGE SCALE GENOMIC DNA]</scope>
    <source>
        <strain evidence="3">JCM15298</strain>
    </source>
</reference>
<protein>
    <submittedName>
        <fullName evidence="2">Translation elongation factor-like GTPase</fullName>
    </submittedName>
</protein>
<organism evidence="2 3">
    <name type="scientific">Mycolicibacterium canariasense</name>
    <name type="common">Mycobacterium canariasense</name>
    <dbReference type="NCBI Taxonomy" id="228230"/>
    <lineage>
        <taxon>Bacteria</taxon>
        <taxon>Bacillati</taxon>
        <taxon>Actinomycetota</taxon>
        <taxon>Actinomycetes</taxon>
        <taxon>Mycobacteriales</taxon>
        <taxon>Mycobacteriaceae</taxon>
        <taxon>Mycolicibacterium</taxon>
    </lineage>
</organism>
<dbReference type="STRING" id="228230.RMCC_2202"/>
<gene>
    <name evidence="2" type="ORF">RMCC_2202</name>
</gene>
<dbReference type="RefSeq" id="WP_062656617.1">
    <property type="nucleotide sequence ID" value="NZ_BCSY01000036.1"/>
</dbReference>
<dbReference type="SUPFAM" id="SSF50447">
    <property type="entry name" value="Translation proteins"/>
    <property type="match status" value="1"/>
</dbReference>
<dbReference type="PANTHER" id="PTHR43721">
    <property type="entry name" value="ELONGATION FACTOR TU-RELATED"/>
    <property type="match status" value="1"/>
</dbReference>
<dbReference type="InterPro" id="IPR009000">
    <property type="entry name" value="Transl_B-barrel_sf"/>
</dbReference>
<dbReference type="InterPro" id="IPR004161">
    <property type="entry name" value="EFTu-like_2"/>
</dbReference>
<evidence type="ECO:0000259" key="1">
    <source>
        <dbReference type="Pfam" id="PF03144"/>
    </source>
</evidence>
<dbReference type="GO" id="GO:0005525">
    <property type="term" value="F:GTP binding"/>
    <property type="evidence" value="ECO:0007669"/>
    <property type="project" value="InterPro"/>
</dbReference>
<accession>A0A100WC01</accession>
<keyword evidence="2" id="KW-0251">Elongation factor</keyword>
<dbReference type="EMBL" id="BCSY01000036">
    <property type="protein sequence ID" value="GAS95236.1"/>
    <property type="molecule type" value="Genomic_DNA"/>
</dbReference>
<evidence type="ECO:0000313" key="3">
    <source>
        <dbReference type="Proteomes" id="UP000069443"/>
    </source>
</evidence>
<dbReference type="Proteomes" id="UP000069443">
    <property type="component" value="Unassembled WGS sequence"/>
</dbReference>